<sequence length="299" mass="33387">MRDFLLKLVSCWSLAKDGKVSPLRDDSTVGDVNASEDREDSSVLDVIQQDETTHRAAELLPVEKCPPAPMSQPRPGKSSSDVLVQLREEGVLPLKCHGDSVAFEVPAEKPISPSKRQSHRSIKLDKLEGRLEDRRRKFRKKSGESETELERQLSNADVRRREILTERSRKLANRAAEQATKVTSKKPSGTAFVLKSVSDSDVIATRESRALKALEKRLALRRARVAKKSSQNDLQKRQADAAERRQVQMEATVAKAKKFAAGSSLGPVSEGEPEEDSLFWDQEPLETYESGDSDSEYVF</sequence>
<organism evidence="2 3">
    <name type="scientific">Branchiostoma lanceolatum</name>
    <name type="common">Common lancelet</name>
    <name type="synonym">Amphioxus lanceolatum</name>
    <dbReference type="NCBI Taxonomy" id="7740"/>
    <lineage>
        <taxon>Eukaryota</taxon>
        <taxon>Metazoa</taxon>
        <taxon>Chordata</taxon>
        <taxon>Cephalochordata</taxon>
        <taxon>Leptocardii</taxon>
        <taxon>Amphioxiformes</taxon>
        <taxon>Branchiostomatidae</taxon>
        <taxon>Branchiostoma</taxon>
    </lineage>
</organism>
<dbReference type="OrthoDB" id="10045498at2759"/>
<feature type="compositionally biased region" description="Basic and acidic residues" evidence="1">
    <location>
        <begin position="234"/>
        <end position="247"/>
    </location>
</feature>
<feature type="compositionally biased region" description="Acidic residues" evidence="1">
    <location>
        <begin position="271"/>
        <end position="299"/>
    </location>
</feature>
<reference evidence="2" key="1">
    <citation type="submission" date="2022-01" db="EMBL/GenBank/DDBJ databases">
        <authorList>
            <person name="Braso-Vives M."/>
        </authorList>
    </citation>
    <scope>NUCLEOTIDE SEQUENCE</scope>
</reference>
<dbReference type="EMBL" id="OV696688">
    <property type="protein sequence ID" value="CAH1258243.1"/>
    <property type="molecule type" value="Genomic_DNA"/>
</dbReference>
<dbReference type="AlphaFoldDB" id="A0A8K0EQV5"/>
<evidence type="ECO:0000256" key="1">
    <source>
        <dbReference type="SAM" id="MobiDB-lite"/>
    </source>
</evidence>
<evidence type="ECO:0000313" key="3">
    <source>
        <dbReference type="Proteomes" id="UP000838412"/>
    </source>
</evidence>
<feature type="compositionally biased region" description="Basic and acidic residues" evidence="1">
    <location>
        <begin position="122"/>
        <end position="154"/>
    </location>
</feature>
<gene>
    <name evidence="2" type="primary">Hypp1980</name>
    <name evidence="2" type="ORF">BLAG_LOCUS15876</name>
</gene>
<evidence type="ECO:0000313" key="2">
    <source>
        <dbReference type="EMBL" id="CAH1258243.1"/>
    </source>
</evidence>
<name>A0A8K0EQV5_BRALA</name>
<accession>A0A8K0EQV5</accession>
<feature type="region of interest" description="Disordered" evidence="1">
    <location>
        <begin position="20"/>
        <end position="44"/>
    </location>
</feature>
<feature type="region of interest" description="Disordered" evidence="1">
    <location>
        <begin position="260"/>
        <end position="299"/>
    </location>
</feature>
<dbReference type="Proteomes" id="UP000838412">
    <property type="component" value="Chromosome 3"/>
</dbReference>
<protein>
    <submittedName>
        <fullName evidence="2">Hypp1980 protein</fullName>
    </submittedName>
</protein>
<keyword evidence="3" id="KW-1185">Reference proteome</keyword>
<feature type="region of interest" description="Disordered" evidence="1">
    <location>
        <begin position="107"/>
        <end position="154"/>
    </location>
</feature>
<proteinExistence type="predicted"/>
<feature type="region of interest" description="Disordered" evidence="1">
    <location>
        <begin position="225"/>
        <end position="247"/>
    </location>
</feature>